<keyword evidence="1" id="KW-0175">Coiled coil</keyword>
<feature type="compositionally biased region" description="Low complexity" evidence="2">
    <location>
        <begin position="357"/>
        <end position="366"/>
    </location>
</feature>
<keyword evidence="4" id="KW-1185">Reference proteome</keyword>
<evidence type="ECO:0000313" key="4">
    <source>
        <dbReference type="Proteomes" id="UP000001357"/>
    </source>
</evidence>
<evidence type="ECO:0000313" key="3">
    <source>
        <dbReference type="EMBL" id="EDQ86252.1"/>
    </source>
</evidence>
<evidence type="ECO:0000256" key="1">
    <source>
        <dbReference type="SAM" id="Coils"/>
    </source>
</evidence>
<evidence type="ECO:0000256" key="2">
    <source>
        <dbReference type="SAM" id="MobiDB-lite"/>
    </source>
</evidence>
<dbReference type="RefSeq" id="XP_001748922.1">
    <property type="nucleotide sequence ID" value="XM_001748870.1"/>
</dbReference>
<dbReference type="InParanoid" id="A9V8D9"/>
<proteinExistence type="predicted"/>
<dbReference type="GeneID" id="5894160"/>
<organism evidence="3 4">
    <name type="scientific">Monosiga brevicollis</name>
    <name type="common">Choanoflagellate</name>
    <dbReference type="NCBI Taxonomy" id="81824"/>
    <lineage>
        <taxon>Eukaryota</taxon>
        <taxon>Choanoflagellata</taxon>
        <taxon>Craspedida</taxon>
        <taxon>Salpingoecidae</taxon>
        <taxon>Monosiga</taxon>
    </lineage>
</organism>
<dbReference type="AlphaFoldDB" id="A9V8D9"/>
<protein>
    <submittedName>
        <fullName evidence="3">Uncharacterized protein</fullName>
    </submittedName>
</protein>
<gene>
    <name evidence="3" type="ORF">MONBRDRAFT_11162</name>
</gene>
<dbReference type="KEGG" id="mbr:MONBRDRAFT_11162"/>
<feature type="region of interest" description="Disordered" evidence="2">
    <location>
        <begin position="19"/>
        <end position="52"/>
    </location>
</feature>
<dbReference type="EMBL" id="CH991567">
    <property type="protein sequence ID" value="EDQ86252.1"/>
    <property type="molecule type" value="Genomic_DNA"/>
</dbReference>
<feature type="coiled-coil region" evidence="1">
    <location>
        <begin position="230"/>
        <end position="292"/>
    </location>
</feature>
<feature type="compositionally biased region" description="Low complexity" evidence="2">
    <location>
        <begin position="19"/>
        <end position="32"/>
    </location>
</feature>
<feature type="compositionally biased region" description="Polar residues" evidence="2">
    <location>
        <begin position="320"/>
        <end position="348"/>
    </location>
</feature>
<accession>A9V8D9</accession>
<sequence length="378" mass="41161">MDSFEAALAAAQALLESGHKAPAAAYPAQPEPLLRTRPGASRRETEDASTLAAASPLPAISDQESRIAGLDVARPALDVRLAKQLDLENLPSATRAALVQQLRPLQDLGLLRLPPRQETTDTLSEVSETDKSLPVAWRTTAWAKSPRPVSPIAATTRLNRSVRASRRVAGAHVRLPQLSPVSVGRVGYPVLYQLQNLIVLDILGKASECWLSEPHATSKPSSLITSVAALKATYARERRLNQRRHELQRQHCVPLSVYQWLEDCLSDETMALQQAEKEIELLRIEVSQLQARHKRHHRHFVNLPTVVAEDHSTGEDGTDTRQISRSHSPTTTANSRPQSSGSHATMGSNLPPLSPGTTTTTAAAATSNQINPAHLLRP</sequence>
<name>A9V8D9_MONBE</name>
<reference evidence="3 4" key="1">
    <citation type="journal article" date="2008" name="Nature">
        <title>The genome of the choanoflagellate Monosiga brevicollis and the origin of metazoans.</title>
        <authorList>
            <consortium name="JGI Sequencing"/>
            <person name="King N."/>
            <person name="Westbrook M.J."/>
            <person name="Young S.L."/>
            <person name="Kuo A."/>
            <person name="Abedin M."/>
            <person name="Chapman J."/>
            <person name="Fairclough S."/>
            <person name="Hellsten U."/>
            <person name="Isogai Y."/>
            <person name="Letunic I."/>
            <person name="Marr M."/>
            <person name="Pincus D."/>
            <person name="Putnam N."/>
            <person name="Rokas A."/>
            <person name="Wright K.J."/>
            <person name="Zuzow R."/>
            <person name="Dirks W."/>
            <person name="Good M."/>
            <person name="Goodstein D."/>
            <person name="Lemons D."/>
            <person name="Li W."/>
            <person name="Lyons J.B."/>
            <person name="Morris A."/>
            <person name="Nichols S."/>
            <person name="Richter D.J."/>
            <person name="Salamov A."/>
            <person name="Bork P."/>
            <person name="Lim W.A."/>
            <person name="Manning G."/>
            <person name="Miller W.T."/>
            <person name="McGinnis W."/>
            <person name="Shapiro H."/>
            <person name="Tjian R."/>
            <person name="Grigoriev I.V."/>
            <person name="Rokhsar D."/>
        </authorList>
    </citation>
    <scope>NUCLEOTIDE SEQUENCE [LARGE SCALE GENOMIC DNA]</scope>
    <source>
        <strain evidence="4">MX1 / ATCC 50154</strain>
    </source>
</reference>
<dbReference type="Proteomes" id="UP000001357">
    <property type="component" value="Unassembled WGS sequence"/>
</dbReference>
<feature type="region of interest" description="Disordered" evidence="2">
    <location>
        <begin position="305"/>
        <end position="378"/>
    </location>
</feature>